<name>A0A423TRD4_PENVA</name>
<keyword evidence="3" id="KW-0560">Oxidoreductase</keyword>
<dbReference type="PROSITE" id="PS00062">
    <property type="entry name" value="ALDOKETO_REDUCTASE_2"/>
    <property type="match status" value="1"/>
</dbReference>
<keyword evidence="2" id="KW-0521">NADP</keyword>
<dbReference type="Pfam" id="PF00248">
    <property type="entry name" value="Aldo_ket_red"/>
    <property type="match status" value="1"/>
</dbReference>
<dbReference type="GO" id="GO:0016616">
    <property type="term" value="F:oxidoreductase activity, acting on the CH-OH group of donors, NAD or NADP as acceptor"/>
    <property type="evidence" value="ECO:0007669"/>
    <property type="project" value="UniProtKB-ARBA"/>
</dbReference>
<gene>
    <name evidence="6" type="ORF">C7M84_002284</name>
</gene>
<evidence type="ECO:0000313" key="6">
    <source>
        <dbReference type="EMBL" id="ROT79005.1"/>
    </source>
</evidence>
<comment type="similarity">
    <text evidence="1">Belongs to the aldo/keto reductase family.</text>
</comment>
<dbReference type="PRINTS" id="PR00069">
    <property type="entry name" value="ALDKETRDTASE"/>
</dbReference>
<dbReference type="FunFam" id="3.20.20.100:FF:000002">
    <property type="entry name" value="2,5-diketo-D-gluconic acid reductase A"/>
    <property type="match status" value="1"/>
</dbReference>
<protein>
    <submittedName>
        <fullName evidence="6">Putative prostaglandin F synthase-like</fullName>
    </submittedName>
</protein>
<dbReference type="PANTHER" id="PTHR43827:SF3">
    <property type="entry name" value="NADP-DEPENDENT OXIDOREDUCTASE DOMAIN-CONTAINING PROTEIN"/>
    <property type="match status" value="1"/>
</dbReference>
<evidence type="ECO:0000256" key="2">
    <source>
        <dbReference type="ARBA" id="ARBA00022857"/>
    </source>
</evidence>
<dbReference type="STRING" id="6689.A0A423TRD4"/>
<reference evidence="6 7" key="1">
    <citation type="submission" date="2018-04" db="EMBL/GenBank/DDBJ databases">
        <authorList>
            <person name="Zhang X."/>
            <person name="Yuan J."/>
            <person name="Li F."/>
            <person name="Xiang J."/>
        </authorList>
    </citation>
    <scope>NUCLEOTIDE SEQUENCE [LARGE SCALE GENOMIC DNA]</scope>
    <source>
        <tissue evidence="6">Muscle</tissue>
    </source>
</reference>
<sequence>MTTLPAGGPSLDEEPTLPPRAPFRNFPRYTLRPPRPPRASRRRTRMQYCDIVFVVVFPEKRRKKGETSFAFMCRKRGGQRNPAARARLRHQLGTHRTADRRPREIVMQQVTTLASGVCMPLVGLGTYKTRGKSLIYSVIKAALQAGYRAFDTAAVYRNETEIGDSLKQLLPEFGLERKDIFITSKLSPQDHGFEKSLQAFEWSLSNLQLTYLDLYLIHWPGVQKLKSEDAQNQYLRGQSWKALESIYKSGKVRAIGVSNYTVGHLEDLLKTATVVPHVNQVEYHPHYLQKDLKKFCDLKGIHLQAYSSLGTTVEVSPLLQDSKVLCIASRLSRSPAQVLLRWATQQGVSVLPKSTNTSHITENIQLDFDLTAEDIAELSGLGISQKYAWDPSAIH</sequence>
<dbReference type="Proteomes" id="UP000283509">
    <property type="component" value="Unassembled WGS sequence"/>
</dbReference>
<dbReference type="OrthoDB" id="416253at2759"/>
<evidence type="ECO:0000259" key="5">
    <source>
        <dbReference type="Pfam" id="PF00248"/>
    </source>
</evidence>
<dbReference type="AlphaFoldDB" id="A0A423TRD4"/>
<proteinExistence type="inferred from homology"/>
<dbReference type="InterPro" id="IPR023210">
    <property type="entry name" value="NADP_OxRdtase_dom"/>
</dbReference>
<dbReference type="InterPro" id="IPR020471">
    <property type="entry name" value="AKR"/>
</dbReference>
<dbReference type="EMBL" id="QCYY01001305">
    <property type="protein sequence ID" value="ROT79005.1"/>
    <property type="molecule type" value="Genomic_DNA"/>
</dbReference>
<evidence type="ECO:0000256" key="1">
    <source>
        <dbReference type="ARBA" id="ARBA00007905"/>
    </source>
</evidence>
<dbReference type="InterPro" id="IPR018170">
    <property type="entry name" value="Aldo/ket_reductase_CS"/>
</dbReference>
<dbReference type="CDD" id="cd19136">
    <property type="entry name" value="AKR_DrGR-like"/>
    <property type="match status" value="1"/>
</dbReference>
<feature type="region of interest" description="Disordered" evidence="4">
    <location>
        <begin position="1"/>
        <end position="42"/>
    </location>
</feature>
<comment type="caution">
    <text evidence="6">The sequence shown here is derived from an EMBL/GenBank/DDBJ whole genome shotgun (WGS) entry which is preliminary data.</text>
</comment>
<evidence type="ECO:0000256" key="4">
    <source>
        <dbReference type="SAM" id="MobiDB-lite"/>
    </source>
</evidence>
<dbReference type="Gene3D" id="3.20.20.100">
    <property type="entry name" value="NADP-dependent oxidoreductase domain"/>
    <property type="match status" value="1"/>
</dbReference>
<keyword evidence="7" id="KW-1185">Reference proteome</keyword>
<dbReference type="PANTHER" id="PTHR43827">
    <property type="entry name" value="2,5-DIKETO-D-GLUCONIC ACID REDUCTASE"/>
    <property type="match status" value="1"/>
</dbReference>
<evidence type="ECO:0000256" key="3">
    <source>
        <dbReference type="ARBA" id="ARBA00023002"/>
    </source>
</evidence>
<evidence type="ECO:0000313" key="7">
    <source>
        <dbReference type="Proteomes" id="UP000283509"/>
    </source>
</evidence>
<dbReference type="InterPro" id="IPR036812">
    <property type="entry name" value="NAD(P)_OxRdtase_dom_sf"/>
</dbReference>
<feature type="domain" description="NADP-dependent oxidoreductase" evidence="5">
    <location>
        <begin position="124"/>
        <end position="380"/>
    </location>
</feature>
<accession>A0A423TRD4</accession>
<organism evidence="6 7">
    <name type="scientific">Penaeus vannamei</name>
    <name type="common">Whiteleg shrimp</name>
    <name type="synonym">Litopenaeus vannamei</name>
    <dbReference type="NCBI Taxonomy" id="6689"/>
    <lineage>
        <taxon>Eukaryota</taxon>
        <taxon>Metazoa</taxon>
        <taxon>Ecdysozoa</taxon>
        <taxon>Arthropoda</taxon>
        <taxon>Crustacea</taxon>
        <taxon>Multicrustacea</taxon>
        <taxon>Malacostraca</taxon>
        <taxon>Eumalacostraca</taxon>
        <taxon>Eucarida</taxon>
        <taxon>Decapoda</taxon>
        <taxon>Dendrobranchiata</taxon>
        <taxon>Penaeoidea</taxon>
        <taxon>Penaeidae</taxon>
        <taxon>Penaeus</taxon>
    </lineage>
</organism>
<dbReference type="PROSITE" id="PS00798">
    <property type="entry name" value="ALDOKETO_REDUCTASE_1"/>
    <property type="match status" value="1"/>
</dbReference>
<reference evidence="6 7" key="2">
    <citation type="submission" date="2019-01" db="EMBL/GenBank/DDBJ databases">
        <title>The decoding of complex shrimp genome reveals the adaptation for benthos swimmer, frequently molting mechanism and breeding impact on genome.</title>
        <authorList>
            <person name="Sun Y."/>
            <person name="Gao Y."/>
            <person name="Yu Y."/>
        </authorList>
    </citation>
    <scope>NUCLEOTIDE SEQUENCE [LARGE SCALE GENOMIC DNA]</scope>
    <source>
        <tissue evidence="6">Muscle</tissue>
    </source>
</reference>
<dbReference type="SUPFAM" id="SSF51430">
    <property type="entry name" value="NAD(P)-linked oxidoreductase"/>
    <property type="match status" value="1"/>
</dbReference>